<dbReference type="SUPFAM" id="SSF53448">
    <property type="entry name" value="Nucleotide-diphospho-sugar transferases"/>
    <property type="match status" value="1"/>
</dbReference>
<dbReference type="Gene3D" id="3.90.550.10">
    <property type="entry name" value="Spore Coat Polysaccharide Biosynthesis Protein SpsA, Chain A"/>
    <property type="match status" value="1"/>
</dbReference>
<evidence type="ECO:0000259" key="1">
    <source>
        <dbReference type="Pfam" id="PF00535"/>
    </source>
</evidence>
<organism evidence="2 3">
    <name type="scientific">Candidatus Woesebacteria bacterium GW2011_GWB1_43_14</name>
    <dbReference type="NCBI Taxonomy" id="1618578"/>
    <lineage>
        <taxon>Bacteria</taxon>
        <taxon>Candidatus Woeseibacteriota</taxon>
    </lineage>
</organism>
<reference evidence="2 3" key="1">
    <citation type="journal article" date="2015" name="Nature">
        <title>rRNA introns, odd ribosomes, and small enigmatic genomes across a large radiation of phyla.</title>
        <authorList>
            <person name="Brown C.T."/>
            <person name="Hug L.A."/>
            <person name="Thomas B.C."/>
            <person name="Sharon I."/>
            <person name="Castelle C.J."/>
            <person name="Singh A."/>
            <person name="Wilkins M.J."/>
            <person name="Williams K.H."/>
            <person name="Banfield J.F."/>
        </authorList>
    </citation>
    <scope>NUCLEOTIDE SEQUENCE [LARGE SCALE GENOMIC DNA]</scope>
</reference>
<sequence>MAKLSAIVITKNEELMIEDCLKSLAWADEIVLVDDHSEDKTVKIAKKFGARVVLPLKNNSMDYSLPRNLGLAKANNDWVLYVDADERVTSDLSKEIQKVISDPGYNYYAVPRKNIVLGRELKHGGMYPDYVKRLFKKKHLKGWKGKLHEEPNIIGEIGHLGSALVHIKHETLSEMVEKTNKWSVIEARLMYDAKHPQMNIPRFVTAMAREFWKRMVRHVAFLDGTIGIIYAMYQVFSRFVSYSKLWEMQVKNESGNL</sequence>
<evidence type="ECO:0000313" key="3">
    <source>
        <dbReference type="Proteomes" id="UP000034090"/>
    </source>
</evidence>
<dbReference type="STRING" id="1618578.UV74_C0013G0383"/>
<name>A0A0G1FQF5_9BACT</name>
<feature type="domain" description="Glycosyltransferase 2-like" evidence="1">
    <location>
        <begin position="5"/>
        <end position="139"/>
    </location>
</feature>
<dbReference type="InterPro" id="IPR029044">
    <property type="entry name" value="Nucleotide-diphossugar_trans"/>
</dbReference>
<proteinExistence type="predicted"/>
<dbReference type="Pfam" id="PF00535">
    <property type="entry name" value="Glycos_transf_2"/>
    <property type="match status" value="1"/>
</dbReference>
<dbReference type="PANTHER" id="PTHR43630">
    <property type="entry name" value="POLY-BETA-1,6-N-ACETYL-D-GLUCOSAMINE SYNTHASE"/>
    <property type="match status" value="1"/>
</dbReference>
<dbReference type="PANTHER" id="PTHR43630:SF2">
    <property type="entry name" value="GLYCOSYLTRANSFERASE"/>
    <property type="match status" value="1"/>
</dbReference>
<accession>A0A0G1FQF5</accession>
<protein>
    <submittedName>
        <fullName evidence="2">Glycosyl transferase family 2</fullName>
    </submittedName>
</protein>
<dbReference type="Proteomes" id="UP000034090">
    <property type="component" value="Unassembled WGS sequence"/>
</dbReference>
<dbReference type="InterPro" id="IPR001173">
    <property type="entry name" value="Glyco_trans_2-like"/>
</dbReference>
<dbReference type="AlphaFoldDB" id="A0A0G1FQF5"/>
<gene>
    <name evidence="2" type="ORF">UV74_C0013G0383</name>
</gene>
<dbReference type="CDD" id="cd02511">
    <property type="entry name" value="Beta4Glucosyltransferase"/>
    <property type="match status" value="1"/>
</dbReference>
<evidence type="ECO:0000313" key="2">
    <source>
        <dbReference type="EMBL" id="KKS97261.1"/>
    </source>
</evidence>
<dbReference type="EMBL" id="LCFQ01000013">
    <property type="protein sequence ID" value="KKS97261.1"/>
    <property type="molecule type" value="Genomic_DNA"/>
</dbReference>
<dbReference type="GO" id="GO:0016740">
    <property type="term" value="F:transferase activity"/>
    <property type="evidence" value="ECO:0007669"/>
    <property type="project" value="UniProtKB-KW"/>
</dbReference>
<comment type="caution">
    <text evidence="2">The sequence shown here is derived from an EMBL/GenBank/DDBJ whole genome shotgun (WGS) entry which is preliminary data.</text>
</comment>
<keyword evidence="2" id="KW-0808">Transferase</keyword>